<keyword evidence="3" id="KW-1185">Reference proteome</keyword>
<dbReference type="Proteomes" id="UP000009022">
    <property type="component" value="Unassembled WGS sequence"/>
</dbReference>
<sequence length="356" mass="40608">MYDMDKGVSVLDRNQTKKVAQFRQQAIDIMKPTLKRLLYQSETFRRLKKMFQLPIVIPRELRTLQPTPFSSHDGPPYGRMYSSRCMWRILGSYPKNISQCNMEGDCMGFMTQLNSSGYILTHQVIALYLAQLAKCDEQLRLLAKPYGEIESLKNALCSKIYTELIGELKKGLKSITSQDLFLEQIIVCGGYFGYKEFIDDSFIRMILHWQRRNGCFAYYQGPYIHPMNNSHNNNQNGSGSAKYRKLNTRTEIILPDGCFQHTSSLAIGTIAIHLKWLGLIRHPTAFLQATAINVNDSELVATNMNQTYSTQSTTSLAKIVIPLGLTTIFTVIGVLLIIIKSRLGRKYSYSRIPDED</sequence>
<dbReference type="GeneID" id="6759453"/>
<dbReference type="AlphaFoldDB" id="B3SDC1"/>
<protein>
    <submittedName>
        <fullName evidence="2">Uncharacterized protein</fullName>
    </submittedName>
</protein>
<keyword evidence="1" id="KW-0472">Membrane</keyword>
<reference evidence="2 3" key="1">
    <citation type="journal article" date="2008" name="Nature">
        <title>The Trichoplax genome and the nature of placozoans.</title>
        <authorList>
            <person name="Srivastava M."/>
            <person name="Begovic E."/>
            <person name="Chapman J."/>
            <person name="Putnam N.H."/>
            <person name="Hellsten U."/>
            <person name="Kawashima T."/>
            <person name="Kuo A."/>
            <person name="Mitros T."/>
            <person name="Salamov A."/>
            <person name="Carpenter M.L."/>
            <person name="Signorovitch A.Y."/>
            <person name="Moreno M.A."/>
            <person name="Kamm K."/>
            <person name="Grimwood J."/>
            <person name="Schmutz J."/>
            <person name="Shapiro H."/>
            <person name="Grigoriev I.V."/>
            <person name="Buss L.W."/>
            <person name="Schierwater B."/>
            <person name="Dellaporta S.L."/>
            <person name="Rokhsar D.S."/>
        </authorList>
    </citation>
    <scope>NUCLEOTIDE SEQUENCE [LARGE SCALE GENOMIC DNA]</scope>
    <source>
        <strain evidence="2 3">Grell-BS-1999</strain>
    </source>
</reference>
<dbReference type="CTD" id="6759453"/>
<dbReference type="OrthoDB" id="5949187at2759"/>
<evidence type="ECO:0000313" key="3">
    <source>
        <dbReference type="Proteomes" id="UP000009022"/>
    </source>
</evidence>
<accession>B3SDC1</accession>
<dbReference type="KEGG" id="tad:TRIADDRAFT_62278"/>
<dbReference type="STRING" id="10228.B3SDC1"/>
<gene>
    <name evidence="2" type="ORF">TRIADDRAFT_62278</name>
</gene>
<name>B3SDC1_TRIAD</name>
<feature type="transmembrane region" description="Helical" evidence="1">
    <location>
        <begin position="319"/>
        <end position="339"/>
    </location>
</feature>
<dbReference type="PANTHER" id="PTHR33539">
    <property type="entry name" value="UPF0764 PROTEIN C16ORF89"/>
    <property type="match status" value="1"/>
</dbReference>
<dbReference type="InParanoid" id="B3SDC1"/>
<dbReference type="RefSeq" id="XP_002118261.1">
    <property type="nucleotide sequence ID" value="XM_002118225.1"/>
</dbReference>
<dbReference type="PhylomeDB" id="B3SDC1"/>
<dbReference type="eggNOG" id="ENOG502RBYN">
    <property type="taxonomic scope" value="Eukaryota"/>
</dbReference>
<evidence type="ECO:0000313" key="2">
    <source>
        <dbReference type="EMBL" id="EDV19264.1"/>
    </source>
</evidence>
<organism evidence="2 3">
    <name type="scientific">Trichoplax adhaerens</name>
    <name type="common">Trichoplax reptans</name>
    <dbReference type="NCBI Taxonomy" id="10228"/>
    <lineage>
        <taxon>Eukaryota</taxon>
        <taxon>Metazoa</taxon>
        <taxon>Placozoa</taxon>
        <taxon>Uniplacotomia</taxon>
        <taxon>Trichoplacea</taxon>
        <taxon>Trichoplacidae</taxon>
        <taxon>Trichoplax</taxon>
    </lineage>
</organism>
<proteinExistence type="predicted"/>
<keyword evidence="1" id="KW-1133">Transmembrane helix</keyword>
<dbReference type="InterPro" id="IPR031751">
    <property type="entry name" value="DUF4735"/>
</dbReference>
<dbReference type="HOGENOM" id="CLU_052097_0_0_1"/>
<evidence type="ECO:0000256" key="1">
    <source>
        <dbReference type="SAM" id="Phobius"/>
    </source>
</evidence>
<dbReference type="Pfam" id="PF15882">
    <property type="entry name" value="DUF4735"/>
    <property type="match status" value="1"/>
</dbReference>
<keyword evidence="1" id="KW-0812">Transmembrane</keyword>
<dbReference type="EMBL" id="DS985278">
    <property type="protein sequence ID" value="EDV19264.1"/>
    <property type="molecule type" value="Genomic_DNA"/>
</dbReference>
<dbReference type="PANTHER" id="PTHR33539:SF1">
    <property type="entry name" value="UPF0764 PROTEIN C16ORF89"/>
    <property type="match status" value="1"/>
</dbReference>